<sequence length="225" mass="24398">MTDSRFSCVLFDLDGTLVDTAPDLTGALNHVLSQHNLAPFSVQKVRNTVGFGARITIERSFAHYGKTLSEDALDLAHAQFLAHYSENICKNSTLFPGVDTVLEDFKSNGIRMSVCTNKTENLSLDLLEQIGVSHYFSSICGSDTVPNKKPHPDHIFSAINRAGGITEESILIGDSMADVESARAAGIPVIVMRYGYTAIPSDELGADLVLDAFSQIPQALRDLSH</sequence>
<comment type="pathway">
    <text evidence="3 10">Organic acid metabolism; glycolate biosynthesis; glycolate from 2-phosphoglycolate: step 1/1.</text>
</comment>
<dbReference type="FunFam" id="3.40.50.1000:FF:000022">
    <property type="entry name" value="Phosphoglycolate phosphatase"/>
    <property type="match status" value="1"/>
</dbReference>
<dbReference type="NCBIfam" id="TIGR01449">
    <property type="entry name" value="PGP_bact"/>
    <property type="match status" value="1"/>
</dbReference>
<name>A0A1I5AWE5_9HYPH</name>
<protein>
    <recommendedName>
        <fullName evidence="5 10">Phosphoglycolate phosphatase</fullName>
        <shortName evidence="10">PGP</shortName>
        <shortName evidence="10">PGPase</shortName>
        <ecNumber evidence="5 10">3.1.3.18</ecNumber>
    </recommendedName>
</protein>
<gene>
    <name evidence="11" type="ORF">SAMN04488056_101635</name>
</gene>
<evidence type="ECO:0000256" key="1">
    <source>
        <dbReference type="ARBA" id="ARBA00000830"/>
    </source>
</evidence>
<evidence type="ECO:0000256" key="6">
    <source>
        <dbReference type="ARBA" id="ARBA00022723"/>
    </source>
</evidence>
<dbReference type="NCBIfam" id="TIGR01549">
    <property type="entry name" value="HAD-SF-IA-v1"/>
    <property type="match status" value="1"/>
</dbReference>
<keyword evidence="8 10" id="KW-0460">Magnesium</keyword>
<dbReference type="GO" id="GO:0005829">
    <property type="term" value="C:cytosol"/>
    <property type="evidence" value="ECO:0007669"/>
    <property type="project" value="TreeGrafter"/>
</dbReference>
<feature type="binding site" evidence="10">
    <location>
        <position position="14"/>
    </location>
    <ligand>
        <name>Mg(2+)</name>
        <dbReference type="ChEBI" id="CHEBI:18420"/>
    </ligand>
</feature>
<dbReference type="Proteomes" id="UP000199236">
    <property type="component" value="Unassembled WGS sequence"/>
</dbReference>
<comment type="function">
    <text evidence="10">Specifically catalyzes the dephosphorylation of 2-phosphoglycolate. Is involved in the dissimilation of the intracellular 2-phosphoglycolate formed during the DNA repair of 3'-phosphoglycolate ends, a major class of DNA lesions induced by oxidative stress.</text>
</comment>
<evidence type="ECO:0000256" key="9">
    <source>
        <dbReference type="ARBA" id="ARBA00023277"/>
    </source>
</evidence>
<evidence type="ECO:0000256" key="8">
    <source>
        <dbReference type="ARBA" id="ARBA00022842"/>
    </source>
</evidence>
<evidence type="ECO:0000256" key="2">
    <source>
        <dbReference type="ARBA" id="ARBA00001946"/>
    </source>
</evidence>
<dbReference type="PRINTS" id="PR00413">
    <property type="entry name" value="HADHALOGNASE"/>
</dbReference>
<dbReference type="SUPFAM" id="SSF56784">
    <property type="entry name" value="HAD-like"/>
    <property type="match status" value="1"/>
</dbReference>
<organism evidence="11 12">
    <name type="scientific">Cohaesibacter marisflavi</name>
    <dbReference type="NCBI Taxonomy" id="655353"/>
    <lineage>
        <taxon>Bacteria</taxon>
        <taxon>Pseudomonadati</taxon>
        <taxon>Pseudomonadota</taxon>
        <taxon>Alphaproteobacteria</taxon>
        <taxon>Hyphomicrobiales</taxon>
        <taxon>Cohaesibacteraceae</taxon>
    </lineage>
</organism>
<dbReference type="OrthoDB" id="9793014at2"/>
<dbReference type="PANTHER" id="PTHR43434">
    <property type="entry name" value="PHOSPHOGLYCOLATE PHOSPHATASE"/>
    <property type="match status" value="1"/>
</dbReference>
<evidence type="ECO:0000256" key="3">
    <source>
        <dbReference type="ARBA" id="ARBA00004818"/>
    </source>
</evidence>
<dbReference type="GO" id="GO:0006281">
    <property type="term" value="P:DNA repair"/>
    <property type="evidence" value="ECO:0007669"/>
    <property type="project" value="TreeGrafter"/>
</dbReference>
<evidence type="ECO:0000256" key="7">
    <source>
        <dbReference type="ARBA" id="ARBA00022801"/>
    </source>
</evidence>
<evidence type="ECO:0000313" key="11">
    <source>
        <dbReference type="EMBL" id="SFN66773.1"/>
    </source>
</evidence>
<dbReference type="AlphaFoldDB" id="A0A1I5AWE5"/>
<dbReference type="Pfam" id="PF13419">
    <property type="entry name" value="HAD_2"/>
    <property type="match status" value="1"/>
</dbReference>
<proteinExistence type="inferred from homology"/>
<keyword evidence="6 10" id="KW-0479">Metal-binding</keyword>
<dbReference type="GO" id="GO:0046872">
    <property type="term" value="F:metal ion binding"/>
    <property type="evidence" value="ECO:0007669"/>
    <property type="project" value="UniProtKB-KW"/>
</dbReference>
<dbReference type="RefSeq" id="WP_090068721.1">
    <property type="nucleotide sequence ID" value="NZ_FOVR01000001.1"/>
</dbReference>
<dbReference type="InterPro" id="IPR006439">
    <property type="entry name" value="HAD-SF_hydro_IA"/>
</dbReference>
<dbReference type="SFLD" id="SFLDS00003">
    <property type="entry name" value="Haloacid_Dehalogenase"/>
    <property type="match status" value="1"/>
</dbReference>
<evidence type="ECO:0000256" key="10">
    <source>
        <dbReference type="HAMAP-Rule" id="MF_00495"/>
    </source>
</evidence>
<keyword evidence="7 10" id="KW-0378">Hydrolase</keyword>
<keyword evidence="12" id="KW-1185">Reference proteome</keyword>
<feature type="active site" description="Nucleophile" evidence="10">
    <location>
        <position position="12"/>
    </location>
</feature>
<dbReference type="EMBL" id="FOVR01000001">
    <property type="protein sequence ID" value="SFN66773.1"/>
    <property type="molecule type" value="Genomic_DNA"/>
</dbReference>
<dbReference type="InterPro" id="IPR041492">
    <property type="entry name" value="HAD_2"/>
</dbReference>
<dbReference type="GO" id="GO:0008967">
    <property type="term" value="F:phosphoglycolate phosphatase activity"/>
    <property type="evidence" value="ECO:0007669"/>
    <property type="project" value="UniProtKB-UniRule"/>
</dbReference>
<dbReference type="Gene3D" id="3.40.50.1000">
    <property type="entry name" value="HAD superfamily/HAD-like"/>
    <property type="match status" value="1"/>
</dbReference>
<evidence type="ECO:0000313" key="12">
    <source>
        <dbReference type="Proteomes" id="UP000199236"/>
    </source>
</evidence>
<dbReference type="SFLD" id="SFLDG01135">
    <property type="entry name" value="C1.5.6:_HAD__Beta-PGM__Phospha"/>
    <property type="match status" value="1"/>
</dbReference>
<keyword evidence="9 10" id="KW-0119">Carbohydrate metabolism</keyword>
<dbReference type="InterPro" id="IPR023198">
    <property type="entry name" value="PGP-like_dom2"/>
</dbReference>
<comment type="catalytic activity">
    <reaction evidence="1 10">
        <text>2-phosphoglycolate + H2O = glycolate + phosphate</text>
        <dbReference type="Rhea" id="RHEA:14369"/>
        <dbReference type="ChEBI" id="CHEBI:15377"/>
        <dbReference type="ChEBI" id="CHEBI:29805"/>
        <dbReference type="ChEBI" id="CHEBI:43474"/>
        <dbReference type="ChEBI" id="CHEBI:58033"/>
        <dbReference type="EC" id="3.1.3.18"/>
    </reaction>
</comment>
<comment type="similarity">
    <text evidence="4 10">Belongs to the HAD-like hydrolase superfamily. CbbY/CbbZ/Gph/YieH family.</text>
</comment>
<dbReference type="STRING" id="655353.SAMN04488056_101635"/>
<dbReference type="InterPro" id="IPR050155">
    <property type="entry name" value="HAD-like_hydrolase_sf"/>
</dbReference>
<dbReference type="PANTHER" id="PTHR43434:SF1">
    <property type="entry name" value="PHOSPHOGLYCOLATE PHOSPHATASE"/>
    <property type="match status" value="1"/>
</dbReference>
<comment type="cofactor">
    <cofactor evidence="2 10">
        <name>Mg(2+)</name>
        <dbReference type="ChEBI" id="CHEBI:18420"/>
    </cofactor>
</comment>
<dbReference type="InterPro" id="IPR023214">
    <property type="entry name" value="HAD_sf"/>
</dbReference>
<reference evidence="11 12" key="1">
    <citation type="submission" date="2016-10" db="EMBL/GenBank/DDBJ databases">
        <authorList>
            <person name="de Groot N.N."/>
        </authorList>
    </citation>
    <scope>NUCLEOTIDE SEQUENCE [LARGE SCALE GENOMIC DNA]</scope>
    <source>
        <strain evidence="11 12">CGMCC 1.9157</strain>
    </source>
</reference>
<dbReference type="SFLD" id="SFLDG01129">
    <property type="entry name" value="C1.5:_HAD__Beta-PGM__Phosphata"/>
    <property type="match status" value="1"/>
</dbReference>
<dbReference type="Gene3D" id="1.10.150.240">
    <property type="entry name" value="Putative phosphatase, domain 2"/>
    <property type="match status" value="1"/>
</dbReference>
<dbReference type="HAMAP" id="MF_00495">
    <property type="entry name" value="GPH_hydrolase_bact"/>
    <property type="match status" value="1"/>
</dbReference>
<dbReference type="EC" id="3.1.3.18" evidence="5 10"/>
<feature type="binding site" evidence="10">
    <location>
        <position position="174"/>
    </location>
    <ligand>
        <name>Mg(2+)</name>
        <dbReference type="ChEBI" id="CHEBI:18420"/>
    </ligand>
</feature>
<dbReference type="InterPro" id="IPR037512">
    <property type="entry name" value="PGPase_prok"/>
</dbReference>
<dbReference type="GO" id="GO:0046295">
    <property type="term" value="P:glycolate biosynthetic process"/>
    <property type="evidence" value="ECO:0007669"/>
    <property type="project" value="UniProtKB-UniRule"/>
</dbReference>
<feature type="binding site" evidence="10">
    <location>
        <position position="12"/>
    </location>
    <ligand>
        <name>Mg(2+)</name>
        <dbReference type="ChEBI" id="CHEBI:18420"/>
    </ligand>
</feature>
<dbReference type="UniPathway" id="UPA00865">
    <property type="reaction ID" value="UER00834"/>
</dbReference>
<dbReference type="GO" id="GO:0005975">
    <property type="term" value="P:carbohydrate metabolic process"/>
    <property type="evidence" value="ECO:0007669"/>
    <property type="project" value="InterPro"/>
</dbReference>
<evidence type="ECO:0000256" key="4">
    <source>
        <dbReference type="ARBA" id="ARBA00006171"/>
    </source>
</evidence>
<accession>A0A1I5AWE5</accession>
<dbReference type="InterPro" id="IPR036412">
    <property type="entry name" value="HAD-like_sf"/>
</dbReference>
<evidence type="ECO:0000256" key="5">
    <source>
        <dbReference type="ARBA" id="ARBA00013078"/>
    </source>
</evidence>